<dbReference type="InterPro" id="IPR036900">
    <property type="entry name" value="A-D-PHexomutase_C_sf"/>
</dbReference>
<dbReference type="Pfam" id="PF02878">
    <property type="entry name" value="PGM_PMM_I"/>
    <property type="match status" value="1"/>
</dbReference>
<comment type="cofactor">
    <cofactor evidence="1">
        <name>Mg(2+)</name>
        <dbReference type="ChEBI" id="CHEBI:18420"/>
    </cofactor>
</comment>
<dbReference type="InterPro" id="IPR005843">
    <property type="entry name" value="A-D-PHexomutase_C"/>
</dbReference>
<evidence type="ECO:0000259" key="11">
    <source>
        <dbReference type="Pfam" id="PF02880"/>
    </source>
</evidence>
<evidence type="ECO:0000256" key="7">
    <source>
        <dbReference type="RuleBase" id="RU004326"/>
    </source>
</evidence>
<keyword evidence="4 7" id="KW-0479">Metal-binding</keyword>
<evidence type="ECO:0000256" key="2">
    <source>
        <dbReference type="ARBA" id="ARBA00010231"/>
    </source>
</evidence>
<feature type="domain" description="Alpha-D-phosphohexomutase alpha/beta/alpha" evidence="9">
    <location>
        <begin position="2"/>
        <end position="127"/>
    </location>
</feature>
<keyword evidence="13" id="KW-1185">Reference proteome</keyword>
<dbReference type="InterPro" id="IPR016066">
    <property type="entry name" value="A-D-PHexomutase_CS"/>
</dbReference>
<evidence type="ECO:0000313" key="13">
    <source>
        <dbReference type="Proteomes" id="UP001596395"/>
    </source>
</evidence>
<dbReference type="PANTHER" id="PTHR43771">
    <property type="entry name" value="PHOSPHOMANNOMUTASE"/>
    <property type="match status" value="1"/>
</dbReference>
<dbReference type="Pfam" id="PF00408">
    <property type="entry name" value="PGM_PMM_IV"/>
    <property type="match status" value="1"/>
</dbReference>
<dbReference type="GO" id="GO:0046872">
    <property type="term" value="F:metal ion binding"/>
    <property type="evidence" value="ECO:0007669"/>
    <property type="project" value="UniProtKB-KW"/>
</dbReference>
<dbReference type="EMBL" id="JBHSXN010000006">
    <property type="protein sequence ID" value="MFC6955379.1"/>
    <property type="molecule type" value="Genomic_DNA"/>
</dbReference>
<name>A0ABD5VIM7_9EURY</name>
<dbReference type="InterPro" id="IPR005841">
    <property type="entry name" value="Alpha-D-phosphohexomutase_SF"/>
</dbReference>
<feature type="domain" description="Alpha-D-phosphohexomutase alpha/beta/alpha" evidence="10">
    <location>
        <begin position="152"/>
        <end position="242"/>
    </location>
</feature>
<dbReference type="InterPro" id="IPR005845">
    <property type="entry name" value="A-D-PHexomutase_a/b/a-II"/>
</dbReference>
<dbReference type="RefSeq" id="WP_336352306.1">
    <property type="nucleotide sequence ID" value="NZ_JAZAQL010000006.1"/>
</dbReference>
<organism evidence="12 13">
    <name type="scientific">Halorubellus litoreus</name>
    <dbReference type="NCBI Taxonomy" id="755308"/>
    <lineage>
        <taxon>Archaea</taxon>
        <taxon>Methanobacteriati</taxon>
        <taxon>Methanobacteriota</taxon>
        <taxon>Stenosarchaea group</taxon>
        <taxon>Halobacteria</taxon>
        <taxon>Halobacteriales</taxon>
        <taxon>Halorubellaceae</taxon>
        <taxon>Halorubellus</taxon>
    </lineage>
</organism>
<reference evidence="12 13" key="1">
    <citation type="journal article" date="2019" name="Int. J. Syst. Evol. Microbiol.">
        <title>The Global Catalogue of Microorganisms (GCM) 10K type strain sequencing project: providing services to taxonomists for standard genome sequencing and annotation.</title>
        <authorList>
            <consortium name="The Broad Institute Genomics Platform"/>
            <consortium name="The Broad Institute Genome Sequencing Center for Infectious Disease"/>
            <person name="Wu L."/>
            <person name="Ma J."/>
        </authorList>
    </citation>
    <scope>NUCLEOTIDE SEQUENCE [LARGE SCALE GENOMIC DNA]</scope>
    <source>
        <strain evidence="12 13">GX26</strain>
    </source>
</reference>
<dbReference type="Pfam" id="PF02880">
    <property type="entry name" value="PGM_PMM_III"/>
    <property type="match status" value="1"/>
</dbReference>
<dbReference type="Gene3D" id="3.30.310.50">
    <property type="entry name" value="Alpha-D-phosphohexomutase, C-terminal domain"/>
    <property type="match status" value="1"/>
</dbReference>
<dbReference type="Proteomes" id="UP001596395">
    <property type="component" value="Unassembled WGS sequence"/>
</dbReference>
<gene>
    <name evidence="12" type="primary">glmM</name>
    <name evidence="12" type="ORF">ACFQGB_21155</name>
</gene>
<dbReference type="SUPFAM" id="SSF53738">
    <property type="entry name" value="Phosphoglucomutase, first 3 domains"/>
    <property type="match status" value="3"/>
</dbReference>
<dbReference type="InterPro" id="IPR005846">
    <property type="entry name" value="A-D-PHexomutase_a/b/a-III"/>
</dbReference>
<dbReference type="Gene3D" id="3.40.120.10">
    <property type="entry name" value="Alpha-D-Glucose-1,6-Bisphosphate, subunit A, domain 3"/>
    <property type="match status" value="3"/>
</dbReference>
<keyword evidence="6 12" id="KW-0413">Isomerase</keyword>
<dbReference type="CDD" id="cd03087">
    <property type="entry name" value="PGM_like1"/>
    <property type="match status" value="1"/>
</dbReference>
<evidence type="ECO:0000259" key="8">
    <source>
        <dbReference type="Pfam" id="PF00408"/>
    </source>
</evidence>
<keyword evidence="5 7" id="KW-0460">Magnesium</keyword>
<evidence type="ECO:0000256" key="1">
    <source>
        <dbReference type="ARBA" id="ARBA00001946"/>
    </source>
</evidence>
<feature type="domain" description="Alpha-D-phosphohexomutase alpha/beta/alpha" evidence="11">
    <location>
        <begin position="246"/>
        <end position="351"/>
    </location>
</feature>
<evidence type="ECO:0000259" key="9">
    <source>
        <dbReference type="Pfam" id="PF02878"/>
    </source>
</evidence>
<comment type="caution">
    <text evidence="12">The sequence shown here is derived from an EMBL/GenBank/DDBJ whole genome shotgun (WGS) entry which is preliminary data.</text>
</comment>
<dbReference type="NCBIfam" id="TIGR03990">
    <property type="entry name" value="Arch_GlmM"/>
    <property type="match status" value="1"/>
</dbReference>
<dbReference type="AlphaFoldDB" id="A0ABD5VIM7"/>
<dbReference type="PRINTS" id="PR00509">
    <property type="entry name" value="PGMPMM"/>
</dbReference>
<proteinExistence type="inferred from homology"/>
<evidence type="ECO:0000259" key="10">
    <source>
        <dbReference type="Pfam" id="PF02879"/>
    </source>
</evidence>
<evidence type="ECO:0000256" key="3">
    <source>
        <dbReference type="ARBA" id="ARBA00022553"/>
    </source>
</evidence>
<evidence type="ECO:0000256" key="5">
    <source>
        <dbReference type="ARBA" id="ARBA00022842"/>
    </source>
</evidence>
<feature type="domain" description="Alpha-D-phosphohexomutase C-terminal" evidence="8">
    <location>
        <begin position="361"/>
        <end position="427"/>
    </location>
</feature>
<protein>
    <submittedName>
        <fullName evidence="12">Phosphoglucosamine mutase</fullName>
        <ecNumber evidence="12">5.4.2.10</ecNumber>
    </submittedName>
</protein>
<dbReference type="EC" id="5.4.2.10" evidence="12"/>
<dbReference type="GO" id="GO:0008966">
    <property type="term" value="F:phosphoglucosamine mutase activity"/>
    <property type="evidence" value="ECO:0007669"/>
    <property type="project" value="UniProtKB-EC"/>
</dbReference>
<dbReference type="InterPro" id="IPR024086">
    <property type="entry name" value="GlmM_arc-type"/>
</dbReference>
<keyword evidence="3" id="KW-0597">Phosphoprotein</keyword>
<dbReference type="SUPFAM" id="SSF55957">
    <property type="entry name" value="Phosphoglucomutase, C-terminal domain"/>
    <property type="match status" value="1"/>
</dbReference>
<dbReference type="Pfam" id="PF02879">
    <property type="entry name" value="PGM_PMM_II"/>
    <property type="match status" value="1"/>
</dbReference>
<comment type="similarity">
    <text evidence="2 7">Belongs to the phosphohexose mutase family.</text>
</comment>
<dbReference type="InterPro" id="IPR005844">
    <property type="entry name" value="A-D-PHexomutase_a/b/a-I"/>
</dbReference>
<accession>A0ABD5VIM7</accession>
<evidence type="ECO:0000256" key="4">
    <source>
        <dbReference type="ARBA" id="ARBA00022723"/>
    </source>
</evidence>
<dbReference type="InterPro" id="IPR016055">
    <property type="entry name" value="A-D-PHexomutase_a/b/a-I/II/III"/>
</dbReference>
<evidence type="ECO:0000313" key="12">
    <source>
        <dbReference type="EMBL" id="MFC6955379.1"/>
    </source>
</evidence>
<dbReference type="PANTHER" id="PTHR43771:SF1">
    <property type="entry name" value="PHOSPHOMANNOMUTASE"/>
    <property type="match status" value="1"/>
</dbReference>
<evidence type="ECO:0000256" key="6">
    <source>
        <dbReference type="ARBA" id="ARBA00023235"/>
    </source>
</evidence>
<dbReference type="PROSITE" id="PS00710">
    <property type="entry name" value="PGM_PMM"/>
    <property type="match status" value="1"/>
</dbReference>
<sequence length="450" mass="46827">MFGTSGIRGEYGSDVTTETALSIGRAVAATGAGRAVVGRDARESGEPLKGAMMAGLREGGVDVVDVGEAATPTVARSVARHDADVGVVVTASHNPAPDNGIKLWNPSGQAFDATQRAEIERIVREGDYVEGAYDDVGQYERDEHAARAHASELVDGRSIDADLDVIVDVGNGTGGVTCTVLDELGCTVETLNAQPDGRFPGRESEPTAEHCGALQDLVAARADLGIAHDGDADRMMAVTSDGTFVDGDVLLAVFASAVASDGDRVAAPLNTSMAVDDALAEFGASVERTRVGDVFVAEAATAPDVAFGGEPSGAWIWPDETLCPDGPLAAVKLVELVADAGSLDALLDVIDAYPLRRASVETDEKARAMDAVADRLHDAYDDVDDSDGVRVDVGDGWFLVRPSGTQPLVRVTAESRTEARADELFERAHDLVTDAVAAVETAAPPEQSMD</sequence>